<accession>A0ABS5B2G9</accession>
<gene>
    <name evidence="12 15" type="primary">ligA</name>
    <name evidence="15" type="ORF">C4K46_03595</name>
</gene>
<dbReference type="InterPro" id="IPR003583">
    <property type="entry name" value="Hlx-hairpin-Hlx_DNA-bd_motif"/>
</dbReference>
<feature type="binding site" evidence="12">
    <location>
        <position position="413"/>
    </location>
    <ligand>
        <name>Zn(2+)</name>
        <dbReference type="ChEBI" id="CHEBI:29105"/>
    </ligand>
</feature>
<dbReference type="PANTHER" id="PTHR23389">
    <property type="entry name" value="CHROMOSOME TRANSMISSION FIDELITY FACTOR 18"/>
    <property type="match status" value="1"/>
</dbReference>
<dbReference type="NCBIfam" id="NF005932">
    <property type="entry name" value="PRK07956.1"/>
    <property type="match status" value="1"/>
</dbReference>
<feature type="binding site" evidence="12">
    <location>
        <position position="395"/>
    </location>
    <ligand>
        <name>Zn(2+)</name>
        <dbReference type="ChEBI" id="CHEBI:29105"/>
    </ligand>
</feature>
<evidence type="ECO:0000256" key="11">
    <source>
        <dbReference type="ARBA" id="ARBA00034005"/>
    </source>
</evidence>
<keyword evidence="3 12" id="KW-0235">DNA replication</keyword>
<dbReference type="InterPro" id="IPR004149">
    <property type="entry name" value="Znf_DNAligase_C4"/>
</dbReference>
<name>A0ABS5B2G9_9STRE</name>
<dbReference type="InterPro" id="IPR001357">
    <property type="entry name" value="BRCT_dom"/>
</dbReference>
<dbReference type="Proteomes" id="UP001519296">
    <property type="component" value="Unassembled WGS sequence"/>
</dbReference>
<feature type="binding site" evidence="12">
    <location>
        <position position="130"/>
    </location>
    <ligand>
        <name>NAD(+)</name>
        <dbReference type="ChEBI" id="CHEBI:57540"/>
    </ligand>
</feature>
<comment type="cofactor">
    <cofactor evidence="12">
        <name>Mg(2+)</name>
        <dbReference type="ChEBI" id="CHEBI:18420"/>
    </cofactor>
    <cofactor evidence="12">
        <name>Mn(2+)</name>
        <dbReference type="ChEBI" id="CHEBI:29035"/>
    </cofactor>
</comment>
<comment type="similarity">
    <text evidence="12">Belongs to the NAD-dependent DNA ligase family. LigA subfamily.</text>
</comment>
<feature type="binding site" evidence="12">
    <location>
        <position position="278"/>
    </location>
    <ligand>
        <name>NAD(+)</name>
        <dbReference type="ChEBI" id="CHEBI:57540"/>
    </ligand>
</feature>
<keyword evidence="16" id="KW-1185">Reference proteome</keyword>
<dbReference type="InterPro" id="IPR010994">
    <property type="entry name" value="RuvA_2-like"/>
</dbReference>
<evidence type="ECO:0000256" key="13">
    <source>
        <dbReference type="RuleBase" id="RU000618"/>
    </source>
</evidence>
<dbReference type="InterPro" id="IPR041663">
    <property type="entry name" value="DisA/LigA_HHH"/>
</dbReference>
<dbReference type="PROSITE" id="PS50172">
    <property type="entry name" value="BRCT"/>
    <property type="match status" value="1"/>
</dbReference>
<dbReference type="Gene3D" id="3.40.50.10190">
    <property type="entry name" value="BRCT domain"/>
    <property type="match status" value="1"/>
</dbReference>
<dbReference type="SMART" id="SM00278">
    <property type="entry name" value="HhH1"/>
    <property type="match status" value="3"/>
</dbReference>
<dbReference type="InterPro" id="IPR012340">
    <property type="entry name" value="NA-bd_OB-fold"/>
</dbReference>
<feature type="binding site" evidence="12">
    <location>
        <position position="398"/>
    </location>
    <ligand>
        <name>Zn(2+)</name>
        <dbReference type="ChEBI" id="CHEBI:29105"/>
    </ligand>
</feature>
<feature type="domain" description="BRCT" evidence="14">
    <location>
        <begin position="577"/>
        <end position="652"/>
    </location>
</feature>
<dbReference type="EMBL" id="PRDG01000002">
    <property type="protein sequence ID" value="MBP2623020.1"/>
    <property type="molecule type" value="Genomic_DNA"/>
</dbReference>
<feature type="binding site" evidence="12">
    <location>
        <begin position="29"/>
        <end position="33"/>
    </location>
    <ligand>
        <name>NAD(+)</name>
        <dbReference type="ChEBI" id="CHEBI:57540"/>
    </ligand>
</feature>
<dbReference type="InterPro" id="IPR018239">
    <property type="entry name" value="DNA_ligase_AS"/>
</dbReference>
<dbReference type="InterPro" id="IPR033136">
    <property type="entry name" value="DNA_ligase_CS"/>
</dbReference>
<dbReference type="Pfam" id="PF00533">
    <property type="entry name" value="BRCT"/>
    <property type="match status" value="1"/>
</dbReference>
<dbReference type="Gene3D" id="1.10.287.610">
    <property type="entry name" value="Helix hairpin bin"/>
    <property type="match status" value="1"/>
</dbReference>
<dbReference type="SUPFAM" id="SSF47781">
    <property type="entry name" value="RuvA domain 2-like"/>
    <property type="match status" value="1"/>
</dbReference>
<evidence type="ECO:0000256" key="12">
    <source>
        <dbReference type="HAMAP-Rule" id="MF_01588"/>
    </source>
</evidence>
<dbReference type="InterPro" id="IPR013840">
    <property type="entry name" value="DNAligase_N"/>
</dbReference>
<dbReference type="GO" id="GO:0003911">
    <property type="term" value="F:DNA ligase (NAD+) activity"/>
    <property type="evidence" value="ECO:0007669"/>
    <property type="project" value="UniProtKB-EC"/>
</dbReference>
<comment type="catalytic activity">
    <reaction evidence="11 12 13">
        <text>NAD(+) + (deoxyribonucleotide)n-3'-hydroxyl + 5'-phospho-(deoxyribonucleotide)m = (deoxyribonucleotide)n+m + AMP + beta-nicotinamide D-nucleotide.</text>
        <dbReference type="EC" id="6.5.1.2"/>
    </reaction>
</comment>
<dbReference type="HAMAP" id="MF_01588">
    <property type="entry name" value="DNA_ligase_A"/>
    <property type="match status" value="1"/>
</dbReference>
<dbReference type="Pfam" id="PF01653">
    <property type="entry name" value="DNA_ligase_aden"/>
    <property type="match status" value="1"/>
</dbReference>
<dbReference type="SMART" id="SM00532">
    <property type="entry name" value="LIGANc"/>
    <property type="match status" value="1"/>
</dbReference>
<organism evidence="15 16">
    <name type="scientific">Streptococcus oricebi</name>
    <dbReference type="NCBI Taxonomy" id="1547447"/>
    <lineage>
        <taxon>Bacteria</taxon>
        <taxon>Bacillati</taxon>
        <taxon>Bacillota</taxon>
        <taxon>Bacilli</taxon>
        <taxon>Lactobacillales</taxon>
        <taxon>Streptococcaceae</taxon>
        <taxon>Streptococcus</taxon>
    </lineage>
</organism>
<evidence type="ECO:0000256" key="9">
    <source>
        <dbReference type="ARBA" id="ARBA00023204"/>
    </source>
</evidence>
<keyword evidence="7 12" id="KW-0460">Magnesium</keyword>
<evidence type="ECO:0000256" key="7">
    <source>
        <dbReference type="ARBA" id="ARBA00022842"/>
    </source>
</evidence>
<dbReference type="CDD" id="cd00114">
    <property type="entry name" value="LIGANc"/>
    <property type="match status" value="1"/>
</dbReference>
<dbReference type="InterPro" id="IPR004150">
    <property type="entry name" value="NAD_DNA_ligase_OB"/>
</dbReference>
<dbReference type="Pfam" id="PF14520">
    <property type="entry name" value="HHH_5"/>
    <property type="match status" value="1"/>
</dbReference>
<feature type="binding site" evidence="12">
    <location>
        <position position="164"/>
    </location>
    <ligand>
        <name>NAD(+)</name>
        <dbReference type="ChEBI" id="CHEBI:57540"/>
    </ligand>
</feature>
<protein>
    <recommendedName>
        <fullName evidence="12 13">DNA ligase</fullName>
        <ecNumber evidence="12 13">6.5.1.2</ecNumber>
    </recommendedName>
    <alternativeName>
        <fullName evidence="12">Polydeoxyribonucleotide synthase [NAD(+)]</fullName>
    </alternativeName>
</protein>
<comment type="caution">
    <text evidence="15">The sequence shown here is derived from an EMBL/GenBank/DDBJ whole genome shotgun (WGS) entry which is preliminary data.</text>
</comment>
<reference evidence="15 16" key="1">
    <citation type="submission" date="2018-02" db="EMBL/GenBank/DDBJ databases">
        <title>Draft genome sequence of Streptococcus oricebi CCUG 70868T type strain.</title>
        <authorList>
            <person name="Mendez V."/>
            <person name="Salva-Serra F."/>
            <person name="Jaen-Luchoro D."/>
            <person name="Gonzales-Siles L."/>
            <person name="Karlsson R."/>
            <person name="Engstrom-Jakobsson H."/>
            <person name="Busquets A."/>
            <person name="Gomila M."/>
            <person name="Pineiro-Iglesias B."/>
            <person name="Bennasar-Figueras A."/>
            <person name="Seeger M."/>
            <person name="Moore E."/>
        </authorList>
    </citation>
    <scope>NUCLEOTIDE SEQUENCE [LARGE SCALE GENOMIC DNA]</scope>
    <source>
        <strain evidence="15 16">CCUG 70868</strain>
    </source>
</reference>
<dbReference type="Pfam" id="PF12826">
    <property type="entry name" value="HHH_2"/>
    <property type="match status" value="1"/>
</dbReference>
<dbReference type="Gene3D" id="2.40.50.140">
    <property type="entry name" value="Nucleic acid-binding proteins"/>
    <property type="match status" value="1"/>
</dbReference>
<evidence type="ECO:0000313" key="16">
    <source>
        <dbReference type="Proteomes" id="UP001519296"/>
    </source>
</evidence>
<dbReference type="PIRSF" id="PIRSF001604">
    <property type="entry name" value="LigA"/>
    <property type="match status" value="1"/>
</dbReference>
<evidence type="ECO:0000313" key="15">
    <source>
        <dbReference type="EMBL" id="MBP2623020.1"/>
    </source>
</evidence>
<feature type="binding site" evidence="12">
    <location>
        <position position="302"/>
    </location>
    <ligand>
        <name>NAD(+)</name>
        <dbReference type="ChEBI" id="CHEBI:57540"/>
    </ligand>
</feature>
<proteinExistence type="inferred from homology"/>
<dbReference type="InterPro" id="IPR036420">
    <property type="entry name" value="BRCT_dom_sf"/>
</dbReference>
<dbReference type="Gene3D" id="6.20.10.30">
    <property type="match status" value="1"/>
</dbReference>
<dbReference type="EC" id="6.5.1.2" evidence="12 13"/>
<sequence length="652" mass="72211">MKDRMSELVALLNRYAYEYYTSDAPSVSDSDYDQLYRELVQLEATYPQDILPDSPTHRVGGKVLEGFEKYQHQYPLYSLQDAFSRQELEDFDRRVRKDFPHLSYLCELKIDGLSISLTYENGVLVAGATRGDGSVGENITENLKRVKDIPLTLAETSNLTVRGECYMPRSSFEAVNRYRQEQGEAEFANPRNAAAGTLRQLDTGVVAQRNLATFLYQVASPSSEESQEGVLEHLTSLGFQVNDRYILAQSMDQVWDFIQEIEALRPQLPYDIDGIVIKVNDLAIQEELGFTVKAPKWAIAYKFPAEEKEAQLLSVDWTVGRTGVVTPTANLTPVQLAGTRVSRATLHNVDYIAEKDIRMQDTVIVYKAGDIIPAVLRVVESKRVSQEKLSIPKTCPSCQEELIHFEDEVALRCINPLCPAQIKEGLTHFASRDAMNITGLGPAVVEKLFAQNLVKDVAGIYRLTPDDLLQLEGFKEKSASKLYQAIQASKENSAERLLFGLGIRHVGSKASRILLEKFHDIEKLAQAKPEEIAAIDSLGLVIAESLATYFSQEGSKILLAELVEAGVNLAYLGEKVAEDALLSGKTLVLTGKLENLTRAQAKEKLQSLGANVASSVSKKTDIVIAGADAGSKLSKAQELGLEIRDEAWLESL</sequence>
<dbReference type="PROSITE" id="PS01055">
    <property type="entry name" value="DNA_LIGASE_N1"/>
    <property type="match status" value="1"/>
</dbReference>
<dbReference type="PANTHER" id="PTHR23389:SF9">
    <property type="entry name" value="DNA LIGASE"/>
    <property type="match status" value="1"/>
</dbReference>
<dbReference type="Pfam" id="PF03120">
    <property type="entry name" value="OB_DNA_ligase"/>
    <property type="match status" value="1"/>
</dbReference>
<comment type="function">
    <text evidence="1 12">DNA ligase that catalyzes the formation of phosphodiester linkages between 5'-phosphoryl and 3'-hydroxyl groups in double-stranded DNA using NAD as a coenzyme and as the energy source for the reaction. It is essential for DNA replication and repair of damaged DNA.</text>
</comment>
<dbReference type="RefSeq" id="WP_209627491.1">
    <property type="nucleotide sequence ID" value="NZ_PRDG01000002.1"/>
</dbReference>
<evidence type="ECO:0000256" key="10">
    <source>
        <dbReference type="ARBA" id="ARBA00023211"/>
    </source>
</evidence>
<dbReference type="NCBIfam" id="TIGR00575">
    <property type="entry name" value="dnlj"/>
    <property type="match status" value="1"/>
</dbReference>
<dbReference type="SMART" id="SM00292">
    <property type="entry name" value="BRCT"/>
    <property type="match status" value="1"/>
</dbReference>
<keyword evidence="5 12" id="KW-0227">DNA damage</keyword>
<evidence type="ECO:0000256" key="3">
    <source>
        <dbReference type="ARBA" id="ARBA00022705"/>
    </source>
</evidence>
<feature type="active site" description="N6-AMP-lysine intermediate" evidence="12">
    <location>
        <position position="109"/>
    </location>
</feature>
<dbReference type="Gene3D" id="3.30.470.30">
    <property type="entry name" value="DNA ligase/mRNA capping enzyme"/>
    <property type="match status" value="1"/>
</dbReference>
<dbReference type="SUPFAM" id="SSF52113">
    <property type="entry name" value="BRCT domain"/>
    <property type="match status" value="1"/>
</dbReference>
<dbReference type="CDD" id="cd17748">
    <property type="entry name" value="BRCT_DNA_ligase_like"/>
    <property type="match status" value="1"/>
</dbReference>
<evidence type="ECO:0000256" key="6">
    <source>
        <dbReference type="ARBA" id="ARBA00022833"/>
    </source>
</evidence>
<dbReference type="PROSITE" id="PS01056">
    <property type="entry name" value="DNA_LIGASE_N2"/>
    <property type="match status" value="1"/>
</dbReference>
<dbReference type="SUPFAM" id="SSF56091">
    <property type="entry name" value="DNA ligase/mRNA capping enzyme, catalytic domain"/>
    <property type="match status" value="1"/>
</dbReference>
<evidence type="ECO:0000256" key="1">
    <source>
        <dbReference type="ARBA" id="ARBA00004067"/>
    </source>
</evidence>
<evidence type="ECO:0000256" key="5">
    <source>
        <dbReference type="ARBA" id="ARBA00022763"/>
    </source>
</evidence>
<evidence type="ECO:0000259" key="14">
    <source>
        <dbReference type="PROSITE" id="PS50172"/>
    </source>
</evidence>
<dbReference type="InterPro" id="IPR013839">
    <property type="entry name" value="DNAligase_adenylation"/>
</dbReference>
<keyword evidence="4 12" id="KW-0479">Metal-binding</keyword>
<dbReference type="InterPro" id="IPR001679">
    <property type="entry name" value="DNA_ligase"/>
</dbReference>
<keyword evidence="8 12" id="KW-0520">NAD</keyword>
<keyword evidence="9 12" id="KW-0234">DNA repair</keyword>
<evidence type="ECO:0000256" key="2">
    <source>
        <dbReference type="ARBA" id="ARBA00022598"/>
    </source>
</evidence>
<feature type="binding site" evidence="12">
    <location>
        <begin position="78"/>
        <end position="79"/>
    </location>
    <ligand>
        <name>NAD(+)</name>
        <dbReference type="ChEBI" id="CHEBI:57540"/>
    </ligand>
</feature>
<keyword evidence="10 12" id="KW-0464">Manganese</keyword>
<feature type="binding site" evidence="12">
    <location>
        <position position="107"/>
    </location>
    <ligand>
        <name>NAD(+)</name>
        <dbReference type="ChEBI" id="CHEBI:57540"/>
    </ligand>
</feature>
<keyword evidence="2 12" id="KW-0436">Ligase</keyword>
<feature type="binding site" evidence="12">
    <location>
        <position position="418"/>
    </location>
    <ligand>
        <name>Zn(2+)</name>
        <dbReference type="ChEBI" id="CHEBI:29105"/>
    </ligand>
</feature>
<evidence type="ECO:0000256" key="8">
    <source>
        <dbReference type="ARBA" id="ARBA00023027"/>
    </source>
</evidence>
<evidence type="ECO:0000256" key="4">
    <source>
        <dbReference type="ARBA" id="ARBA00022723"/>
    </source>
</evidence>
<dbReference type="Gene3D" id="1.10.150.20">
    <property type="entry name" value="5' to 3' exonuclease, C-terminal subdomain"/>
    <property type="match status" value="2"/>
</dbReference>
<keyword evidence="6 12" id="KW-0862">Zinc</keyword>
<dbReference type="SUPFAM" id="SSF50249">
    <property type="entry name" value="Nucleic acid-binding proteins"/>
    <property type="match status" value="1"/>
</dbReference>
<dbReference type="Pfam" id="PF03119">
    <property type="entry name" value="DNA_ligase_ZBD"/>
    <property type="match status" value="1"/>
</dbReference>